<keyword evidence="9" id="KW-1185">Reference proteome</keyword>
<dbReference type="SUPFAM" id="SSF57667">
    <property type="entry name" value="beta-beta-alpha zinc fingers"/>
    <property type="match status" value="1"/>
</dbReference>
<dbReference type="PROSITE" id="PS00028">
    <property type="entry name" value="ZINC_FINGER_C2H2_1"/>
    <property type="match status" value="1"/>
</dbReference>
<dbReference type="Proteomes" id="UP000054248">
    <property type="component" value="Unassembled WGS sequence"/>
</dbReference>
<comment type="subcellular location">
    <subcellularLocation>
        <location evidence="1">Nucleus</location>
    </subcellularLocation>
</comment>
<dbReference type="EMBL" id="KN823070">
    <property type="protein sequence ID" value="KIO24034.1"/>
    <property type="molecule type" value="Genomic_DNA"/>
</dbReference>
<dbReference type="HOGENOM" id="CLU_140540_0_0_1"/>
<evidence type="ECO:0000256" key="2">
    <source>
        <dbReference type="ARBA" id="ARBA00022723"/>
    </source>
</evidence>
<dbReference type="OrthoDB" id="407106at2759"/>
<proteinExistence type="predicted"/>
<keyword evidence="6" id="KW-0539">Nucleus</keyword>
<organism evidence="8 9">
    <name type="scientific">Tulasnella calospora MUT 4182</name>
    <dbReference type="NCBI Taxonomy" id="1051891"/>
    <lineage>
        <taxon>Eukaryota</taxon>
        <taxon>Fungi</taxon>
        <taxon>Dikarya</taxon>
        <taxon>Basidiomycota</taxon>
        <taxon>Agaricomycotina</taxon>
        <taxon>Agaricomycetes</taxon>
        <taxon>Cantharellales</taxon>
        <taxon>Tulasnellaceae</taxon>
        <taxon>Tulasnella</taxon>
    </lineage>
</organism>
<keyword evidence="3" id="KW-0677">Repeat</keyword>
<reference evidence="9" key="2">
    <citation type="submission" date="2015-01" db="EMBL/GenBank/DDBJ databases">
        <title>Evolutionary Origins and Diversification of the Mycorrhizal Mutualists.</title>
        <authorList>
            <consortium name="DOE Joint Genome Institute"/>
            <consortium name="Mycorrhizal Genomics Consortium"/>
            <person name="Kohler A."/>
            <person name="Kuo A."/>
            <person name="Nagy L.G."/>
            <person name="Floudas D."/>
            <person name="Copeland A."/>
            <person name="Barry K.W."/>
            <person name="Cichocki N."/>
            <person name="Veneault-Fourrey C."/>
            <person name="LaButti K."/>
            <person name="Lindquist E.A."/>
            <person name="Lipzen A."/>
            <person name="Lundell T."/>
            <person name="Morin E."/>
            <person name="Murat C."/>
            <person name="Riley R."/>
            <person name="Ohm R."/>
            <person name="Sun H."/>
            <person name="Tunlid A."/>
            <person name="Henrissat B."/>
            <person name="Grigoriev I.V."/>
            <person name="Hibbett D.S."/>
            <person name="Martin F."/>
        </authorList>
    </citation>
    <scope>NUCLEOTIDE SEQUENCE [LARGE SCALE GENOMIC DNA]</scope>
    <source>
        <strain evidence="9">MUT 4182</strain>
    </source>
</reference>
<evidence type="ECO:0000313" key="8">
    <source>
        <dbReference type="EMBL" id="KIO24034.1"/>
    </source>
</evidence>
<feature type="domain" description="C2H2-type" evidence="7">
    <location>
        <begin position="9"/>
        <end position="30"/>
    </location>
</feature>
<sequence length="156" mass="17259">MPPSPKHPCPQCTKMLANPATLRRHINMRHELNHYYECLCGKRFSDPAACSRCKTSHLKSFGCPGCAYESGRKDSVKTHIQRKHPDQALFLGSYILILPPPEQPSIPSPVPLDPITSTITIHQPPIYAPIPLPWVPQSSPPYSEASTTSDGYSPFG</sequence>
<gene>
    <name evidence="8" type="ORF">M407DRAFT_104330</name>
</gene>
<evidence type="ECO:0000256" key="4">
    <source>
        <dbReference type="ARBA" id="ARBA00022771"/>
    </source>
</evidence>
<keyword evidence="4" id="KW-0863">Zinc-finger</keyword>
<dbReference type="InterPro" id="IPR036236">
    <property type="entry name" value="Znf_C2H2_sf"/>
</dbReference>
<dbReference type="InterPro" id="IPR013087">
    <property type="entry name" value="Znf_C2H2_type"/>
</dbReference>
<evidence type="ECO:0000256" key="3">
    <source>
        <dbReference type="ARBA" id="ARBA00022737"/>
    </source>
</evidence>
<reference evidence="8 9" key="1">
    <citation type="submission" date="2014-04" db="EMBL/GenBank/DDBJ databases">
        <authorList>
            <consortium name="DOE Joint Genome Institute"/>
            <person name="Kuo A."/>
            <person name="Girlanda M."/>
            <person name="Perotto S."/>
            <person name="Kohler A."/>
            <person name="Nagy L.G."/>
            <person name="Floudas D."/>
            <person name="Copeland A."/>
            <person name="Barry K.W."/>
            <person name="Cichocki N."/>
            <person name="Veneault-Fourrey C."/>
            <person name="LaButti K."/>
            <person name="Lindquist E.A."/>
            <person name="Lipzen A."/>
            <person name="Lundell T."/>
            <person name="Morin E."/>
            <person name="Murat C."/>
            <person name="Sun H."/>
            <person name="Tunlid A."/>
            <person name="Henrissat B."/>
            <person name="Grigoriev I.V."/>
            <person name="Hibbett D.S."/>
            <person name="Martin F."/>
            <person name="Nordberg H.P."/>
            <person name="Cantor M.N."/>
            <person name="Hua S.X."/>
        </authorList>
    </citation>
    <scope>NUCLEOTIDE SEQUENCE [LARGE SCALE GENOMIC DNA]</scope>
    <source>
        <strain evidence="8 9">MUT 4182</strain>
    </source>
</reference>
<name>A0A0C3QFI5_9AGAM</name>
<evidence type="ECO:0000256" key="6">
    <source>
        <dbReference type="ARBA" id="ARBA00023242"/>
    </source>
</evidence>
<evidence type="ECO:0000256" key="1">
    <source>
        <dbReference type="ARBA" id="ARBA00004123"/>
    </source>
</evidence>
<keyword evidence="2" id="KW-0479">Metal-binding</keyword>
<keyword evidence="5" id="KW-0862">Zinc</keyword>
<dbReference type="GO" id="GO:0008270">
    <property type="term" value="F:zinc ion binding"/>
    <property type="evidence" value="ECO:0007669"/>
    <property type="project" value="UniProtKB-KW"/>
</dbReference>
<evidence type="ECO:0000313" key="9">
    <source>
        <dbReference type="Proteomes" id="UP000054248"/>
    </source>
</evidence>
<dbReference type="PANTHER" id="PTHR24406">
    <property type="entry name" value="TRANSCRIPTIONAL REPRESSOR CTCFL-RELATED"/>
    <property type="match status" value="1"/>
</dbReference>
<dbReference type="InterPro" id="IPR050888">
    <property type="entry name" value="ZnF_C2H2-type_TF"/>
</dbReference>
<evidence type="ECO:0000256" key="5">
    <source>
        <dbReference type="ARBA" id="ARBA00022833"/>
    </source>
</evidence>
<dbReference type="Pfam" id="PF00096">
    <property type="entry name" value="zf-C2H2"/>
    <property type="match status" value="1"/>
</dbReference>
<protein>
    <recommendedName>
        <fullName evidence="7">C2H2-type domain-containing protein</fullName>
    </recommendedName>
</protein>
<dbReference type="SMART" id="SM00355">
    <property type="entry name" value="ZnF_C2H2"/>
    <property type="match status" value="2"/>
</dbReference>
<dbReference type="Gene3D" id="3.30.160.60">
    <property type="entry name" value="Classic Zinc Finger"/>
    <property type="match status" value="1"/>
</dbReference>
<accession>A0A0C3QFI5</accession>
<evidence type="ECO:0000259" key="7">
    <source>
        <dbReference type="PROSITE" id="PS00028"/>
    </source>
</evidence>
<dbReference type="GO" id="GO:0005634">
    <property type="term" value="C:nucleus"/>
    <property type="evidence" value="ECO:0007669"/>
    <property type="project" value="UniProtKB-SubCell"/>
</dbReference>
<dbReference type="AlphaFoldDB" id="A0A0C3QFI5"/>